<reference evidence="1 2" key="1">
    <citation type="journal article" date="2012" name="Stand. Genomic Sci.">
        <title>Complete genome sequence of the facultatively chemolithoautotrophic and methylotrophic alpha Proteobacterium Starkeya novella type strain (ATCC 8093(T)).</title>
        <authorList>
            <person name="Kappler U."/>
            <person name="Davenport K."/>
            <person name="Beatson S."/>
            <person name="Lucas S."/>
            <person name="Lapidus A."/>
            <person name="Copeland A."/>
            <person name="Berry K.W."/>
            <person name="Glavina Del Rio T."/>
            <person name="Hammon N."/>
            <person name="Dalin E."/>
            <person name="Tice H."/>
            <person name="Pitluck S."/>
            <person name="Richardson P."/>
            <person name="Bruce D."/>
            <person name="Goodwin L.A."/>
            <person name="Han C."/>
            <person name="Tapia R."/>
            <person name="Detter J.C."/>
            <person name="Chang Y.J."/>
            <person name="Jeffries C.D."/>
            <person name="Land M."/>
            <person name="Hauser L."/>
            <person name="Kyrpides N.C."/>
            <person name="Goker M."/>
            <person name="Ivanova N."/>
            <person name="Klenk H.P."/>
            <person name="Woyke T."/>
        </authorList>
    </citation>
    <scope>NUCLEOTIDE SEQUENCE [LARGE SCALE GENOMIC DNA]</scope>
    <source>
        <strain evidence="2">ATCC 8093 / DSM 506 / JCM 20403 / CCM 1077 / IAM 12100 / NBRC 12443 / NCIMB 10456</strain>
    </source>
</reference>
<gene>
    <name evidence="1" type="ordered locus">Snov_1958</name>
</gene>
<sequence>MRKSHVADIVARRLGVAPSRVANLTARLADAGLVSKVEGSRRHPPDLAEHEVVRLALAVMTDSGLGDVVRNVEYFASLRGPFGRFDAVLADLLFGPPRSVRHLIVRHRPPGVSMVVDDEHVEFGLPGAEGGATDARIISGAALAAIAAELRGLSAGQADAVAAASRIISGGPPWTSTTC</sequence>
<evidence type="ECO:0000313" key="1">
    <source>
        <dbReference type="EMBL" id="ADH89258.1"/>
    </source>
</evidence>
<dbReference type="AlphaFoldDB" id="D6ZZC2"/>
<proteinExistence type="predicted"/>
<name>D6ZZC2_ANCN5</name>
<dbReference type="KEGG" id="sno:Snov_1958"/>
<dbReference type="HOGENOM" id="CLU_1502574_0_0_5"/>
<dbReference type="Proteomes" id="UP000006633">
    <property type="component" value="Chromosome"/>
</dbReference>
<dbReference type="RefSeq" id="WP_013166762.1">
    <property type="nucleotide sequence ID" value="NC_014217.1"/>
</dbReference>
<dbReference type="OrthoDB" id="8445852at2"/>
<accession>D6ZZC2</accession>
<dbReference type="EMBL" id="CP002026">
    <property type="protein sequence ID" value="ADH89258.1"/>
    <property type="molecule type" value="Genomic_DNA"/>
</dbReference>
<dbReference type="STRING" id="639283.Snov_1958"/>
<protein>
    <submittedName>
        <fullName evidence="1">Uncharacterized protein</fullName>
    </submittedName>
</protein>
<organism evidence="1 2">
    <name type="scientific">Ancylobacter novellus (strain ATCC 8093 / DSM 506 / JCM 20403 / CCM 1077 / IAM 12100 / NBRC 12443 / NCIMB 10456)</name>
    <name type="common">Starkeya novella</name>
    <dbReference type="NCBI Taxonomy" id="639283"/>
    <lineage>
        <taxon>Bacteria</taxon>
        <taxon>Pseudomonadati</taxon>
        <taxon>Pseudomonadota</taxon>
        <taxon>Alphaproteobacteria</taxon>
        <taxon>Hyphomicrobiales</taxon>
        <taxon>Xanthobacteraceae</taxon>
        <taxon>Ancylobacter</taxon>
    </lineage>
</organism>
<evidence type="ECO:0000313" key="2">
    <source>
        <dbReference type="Proteomes" id="UP000006633"/>
    </source>
</evidence>
<keyword evidence="2" id="KW-1185">Reference proteome</keyword>
<dbReference type="eggNOG" id="ENOG50348VA">
    <property type="taxonomic scope" value="Bacteria"/>
</dbReference>